<evidence type="ECO:0000313" key="2">
    <source>
        <dbReference type="EMBL" id="SCE94944.1"/>
    </source>
</evidence>
<evidence type="ECO:0000259" key="1">
    <source>
        <dbReference type="Pfam" id="PF01978"/>
    </source>
</evidence>
<feature type="domain" description="Transcription regulator TrmB N-terminal" evidence="1">
    <location>
        <begin position="3"/>
        <end position="67"/>
    </location>
</feature>
<dbReference type="GO" id="GO:0006355">
    <property type="term" value="P:regulation of DNA-templated transcription"/>
    <property type="evidence" value="ECO:0007669"/>
    <property type="project" value="InterPro"/>
</dbReference>
<dbReference type="PANTHER" id="PTHR34293">
    <property type="entry name" value="HTH-TYPE TRANSCRIPTIONAL REGULATOR TRMBL2"/>
    <property type="match status" value="1"/>
</dbReference>
<organism evidence="2 3">
    <name type="scientific">Micromonospora viridifaciens</name>
    <dbReference type="NCBI Taxonomy" id="1881"/>
    <lineage>
        <taxon>Bacteria</taxon>
        <taxon>Bacillati</taxon>
        <taxon>Actinomycetota</taxon>
        <taxon>Actinomycetes</taxon>
        <taxon>Micromonosporales</taxon>
        <taxon>Micromonosporaceae</taxon>
        <taxon>Micromonospora</taxon>
    </lineage>
</organism>
<dbReference type="Proteomes" id="UP000198242">
    <property type="component" value="Chromosome I"/>
</dbReference>
<dbReference type="PANTHER" id="PTHR34293:SF1">
    <property type="entry name" value="HTH-TYPE TRANSCRIPTIONAL REGULATOR TRMBL2"/>
    <property type="match status" value="1"/>
</dbReference>
<name>A0A1C4WFI1_MICVI</name>
<dbReference type="InterPro" id="IPR051797">
    <property type="entry name" value="TrmB-like"/>
</dbReference>
<dbReference type="RefSeq" id="WP_157744389.1">
    <property type="nucleotide sequence ID" value="NZ_LT607411.1"/>
</dbReference>
<accession>A0A1C4WFI1</accession>
<gene>
    <name evidence="2" type="ORF">GA0074695_2383</name>
</gene>
<reference evidence="3" key="1">
    <citation type="submission" date="2016-06" db="EMBL/GenBank/DDBJ databases">
        <authorList>
            <person name="Varghese N."/>
            <person name="Submissions Spin"/>
        </authorList>
    </citation>
    <scope>NUCLEOTIDE SEQUENCE [LARGE SCALE GENOMIC DNA]</scope>
    <source>
        <strain evidence="3">DSM 43909</strain>
    </source>
</reference>
<dbReference type="EMBL" id="LT607411">
    <property type="protein sequence ID" value="SCE94944.1"/>
    <property type="molecule type" value="Genomic_DNA"/>
</dbReference>
<dbReference type="Gene3D" id="1.10.10.10">
    <property type="entry name" value="Winged helix-like DNA-binding domain superfamily/Winged helix DNA-binding domain"/>
    <property type="match status" value="2"/>
</dbReference>
<dbReference type="AlphaFoldDB" id="A0A1C4WFI1"/>
<dbReference type="SUPFAM" id="SSF46785">
    <property type="entry name" value="Winged helix' DNA-binding domain"/>
    <property type="match status" value="1"/>
</dbReference>
<keyword evidence="3" id="KW-1185">Reference proteome</keyword>
<dbReference type="Pfam" id="PF01978">
    <property type="entry name" value="TrmB"/>
    <property type="match status" value="1"/>
</dbReference>
<protein>
    <submittedName>
        <fullName evidence="2">Sugar-specific transcriptional regulator TrmB</fullName>
    </submittedName>
</protein>
<dbReference type="OrthoDB" id="4266042at2"/>
<dbReference type="InterPro" id="IPR036388">
    <property type="entry name" value="WH-like_DNA-bd_sf"/>
</dbReference>
<dbReference type="InterPro" id="IPR002831">
    <property type="entry name" value="Tscrpt_reg_TrmB_N"/>
</dbReference>
<sequence length="324" mass="35773">MDAIGINPLDERIYRALLERPGSDEYSLAEASGIDPRWVRGSLAALEVKGLASRLPGSPSRFLPTPPDIGMEILVLHQQQELEKLRLRMLELMDVYRASTDTSDVDRLIEILRGRETIAQRVEHMQCTAKDEMMFFDCPPYLNGRPQVEAEVELLQKGIRFRTMYDHRALEFGEGMGIRAIEKLVVAGEEARSLPELPMKLAIADHKLALIPLAATTPAVETAVLVHPCALLDALIMLFETLWARAVPIRPGLAASGARARDALVPDQERLLTLLGAGMSDTAVARELGVSLRTVTRRIQTLSSAAGAATRFQLGWQAGRHGWL</sequence>
<proteinExistence type="predicted"/>
<dbReference type="InterPro" id="IPR016032">
    <property type="entry name" value="Sig_transdc_resp-reg_C-effctor"/>
</dbReference>
<dbReference type="SUPFAM" id="SSF46894">
    <property type="entry name" value="C-terminal effector domain of the bipartite response regulators"/>
    <property type="match status" value="1"/>
</dbReference>
<dbReference type="InterPro" id="IPR036390">
    <property type="entry name" value="WH_DNA-bd_sf"/>
</dbReference>
<dbReference type="GO" id="GO:0003677">
    <property type="term" value="F:DNA binding"/>
    <property type="evidence" value="ECO:0007669"/>
    <property type="project" value="InterPro"/>
</dbReference>
<evidence type="ECO:0000313" key="3">
    <source>
        <dbReference type="Proteomes" id="UP000198242"/>
    </source>
</evidence>